<evidence type="ECO:0000259" key="6">
    <source>
        <dbReference type="Pfam" id="PF00496"/>
    </source>
</evidence>
<protein>
    <submittedName>
        <fullName evidence="7">Peptide ABC transporter substrate-binding protein</fullName>
    </submittedName>
</protein>
<dbReference type="KEGG" id="ari:UM93_07870"/>
<dbReference type="HOGENOM" id="CLU_017028_7_2_11"/>
<accession>A0A0D4BYQ1</accession>
<feature type="domain" description="Solute-binding protein family 5" evidence="6">
    <location>
        <begin position="85"/>
        <end position="464"/>
    </location>
</feature>
<dbReference type="GO" id="GO:0043190">
    <property type="term" value="C:ATP-binding cassette (ABC) transporter complex"/>
    <property type="evidence" value="ECO:0007669"/>
    <property type="project" value="InterPro"/>
</dbReference>
<dbReference type="InterPro" id="IPR039424">
    <property type="entry name" value="SBP_5"/>
</dbReference>
<dbReference type="Proteomes" id="UP000061839">
    <property type="component" value="Chromosome"/>
</dbReference>
<dbReference type="GO" id="GO:0030313">
    <property type="term" value="C:cell envelope"/>
    <property type="evidence" value="ECO:0007669"/>
    <property type="project" value="UniProtKB-SubCell"/>
</dbReference>
<dbReference type="OrthoDB" id="9801912at2"/>
<dbReference type="PATRIC" id="fig|1618207.4.peg.1592"/>
<dbReference type="GO" id="GO:0042597">
    <property type="term" value="C:periplasmic space"/>
    <property type="evidence" value="ECO:0007669"/>
    <property type="project" value="UniProtKB-ARBA"/>
</dbReference>
<dbReference type="PIRSF" id="PIRSF002741">
    <property type="entry name" value="MppA"/>
    <property type="match status" value="1"/>
</dbReference>
<proteinExistence type="inferred from homology"/>
<dbReference type="GO" id="GO:0015833">
    <property type="term" value="P:peptide transport"/>
    <property type="evidence" value="ECO:0007669"/>
    <property type="project" value="TreeGrafter"/>
</dbReference>
<keyword evidence="4 5" id="KW-0732">Signal</keyword>
<feature type="chain" id="PRO_5039273969" evidence="5">
    <location>
        <begin position="24"/>
        <end position="545"/>
    </location>
</feature>
<feature type="signal peptide" evidence="5">
    <location>
        <begin position="1"/>
        <end position="23"/>
    </location>
</feature>
<evidence type="ECO:0000256" key="3">
    <source>
        <dbReference type="ARBA" id="ARBA00022448"/>
    </source>
</evidence>
<dbReference type="SUPFAM" id="SSF53850">
    <property type="entry name" value="Periplasmic binding protein-like II"/>
    <property type="match status" value="1"/>
</dbReference>
<evidence type="ECO:0000313" key="7">
    <source>
        <dbReference type="EMBL" id="AJT41454.1"/>
    </source>
</evidence>
<dbReference type="EMBL" id="CP011005">
    <property type="protein sequence ID" value="AJT41454.1"/>
    <property type="molecule type" value="Genomic_DNA"/>
</dbReference>
<organism evidence="7 8">
    <name type="scientific">Psychromicrobium lacuslunae</name>
    <dbReference type="NCBI Taxonomy" id="1618207"/>
    <lineage>
        <taxon>Bacteria</taxon>
        <taxon>Bacillati</taxon>
        <taxon>Actinomycetota</taxon>
        <taxon>Actinomycetes</taxon>
        <taxon>Micrococcales</taxon>
        <taxon>Micrococcaceae</taxon>
        <taxon>Psychromicrobium</taxon>
    </lineage>
</organism>
<reference evidence="7 8" key="1">
    <citation type="journal article" date="2015" name="Genome Announc.">
        <title>Complete Genome Sequencing of Protease-Producing Novel Arthrobacter sp. Strain IHBB 11108 Using PacBio Single-Molecule Real-Time Sequencing Technology.</title>
        <authorList>
            <person name="Kiran S."/>
            <person name="Swarnkar M.K."/>
            <person name="Pal M."/>
            <person name="Thakur R."/>
            <person name="Tewari R."/>
            <person name="Singh A.K."/>
            <person name="Gulati A."/>
        </authorList>
    </citation>
    <scope>NUCLEOTIDE SEQUENCE [LARGE SCALE GENOMIC DNA]</scope>
    <source>
        <strain evidence="7 8">IHBB 11108</strain>
    </source>
</reference>
<comment type="similarity">
    <text evidence="2">Belongs to the bacterial solute-binding protein 5 family.</text>
</comment>
<sequence length="545" mass="59040">MSKNTTKLRYLAAFAGVSALALTACTGPAGNTSNTSGGASGGSFTIGTTDKVVALDPAGSYDNGSLFMETQVYPFLVNIKPQGNEIEPDLAESASFTKPTEYTVKLRPNLKFVNGHTLDSKDVKFSFDRILKINDENGPASLLTNLASIATPDANTVVFTLKQPNDQTFPGVLTSSAGPIVDDEVFPADKLMTDEDIAKAHPFAGAYDVTSYTKNQLVSLKANPGYVGLVEKAKTDVVNVQYYANSNNLKLDMQTNKIDVAWRSLSATDIGDLKTKDNVKVHTGPGGELRYIVFNFNTMPFGSKTAEADPKKALAVRQAMADLVDRQAISDSVYKGTYTPVYSPVASGLPGATEPLKSLYGDGNGAPSLDKAKQRFADAGITGPVTVNLQYNPDHYGPGSGDEYAKVKDQLEKSGLFKVNLQSTEWTQYSKDRNKDLYPVYQLGWFPDYSDADNYLTPFFVKDNFLHNHYDNAEVQKLIAEQQGTNDKAKRADLIGQIQEMEAKDLSTLPLLQGNQIAISGNNVDGVDTTLDAAFKFRLAVVSKK</sequence>
<evidence type="ECO:0000313" key="8">
    <source>
        <dbReference type="Proteomes" id="UP000061839"/>
    </source>
</evidence>
<evidence type="ECO:0000256" key="4">
    <source>
        <dbReference type="ARBA" id="ARBA00022729"/>
    </source>
</evidence>
<dbReference type="PANTHER" id="PTHR30290">
    <property type="entry name" value="PERIPLASMIC BINDING COMPONENT OF ABC TRANSPORTER"/>
    <property type="match status" value="1"/>
</dbReference>
<dbReference type="RefSeq" id="WP_045074835.1">
    <property type="nucleotide sequence ID" value="NZ_CP011005.1"/>
</dbReference>
<evidence type="ECO:0000256" key="1">
    <source>
        <dbReference type="ARBA" id="ARBA00004196"/>
    </source>
</evidence>
<dbReference type="Gene3D" id="3.90.76.10">
    <property type="entry name" value="Dipeptide-binding Protein, Domain 1"/>
    <property type="match status" value="1"/>
</dbReference>
<evidence type="ECO:0000256" key="2">
    <source>
        <dbReference type="ARBA" id="ARBA00005695"/>
    </source>
</evidence>
<dbReference type="Pfam" id="PF00496">
    <property type="entry name" value="SBP_bac_5"/>
    <property type="match status" value="1"/>
</dbReference>
<dbReference type="Gene3D" id="3.10.105.10">
    <property type="entry name" value="Dipeptide-binding Protein, Domain 3"/>
    <property type="match status" value="1"/>
</dbReference>
<dbReference type="GO" id="GO:1904680">
    <property type="term" value="F:peptide transmembrane transporter activity"/>
    <property type="evidence" value="ECO:0007669"/>
    <property type="project" value="TreeGrafter"/>
</dbReference>
<dbReference type="InterPro" id="IPR000914">
    <property type="entry name" value="SBP_5_dom"/>
</dbReference>
<name>A0A0D4BYQ1_9MICC</name>
<dbReference type="PANTHER" id="PTHR30290:SF10">
    <property type="entry name" value="PERIPLASMIC OLIGOPEPTIDE-BINDING PROTEIN-RELATED"/>
    <property type="match status" value="1"/>
</dbReference>
<dbReference type="Gene3D" id="3.40.190.10">
    <property type="entry name" value="Periplasmic binding protein-like II"/>
    <property type="match status" value="1"/>
</dbReference>
<gene>
    <name evidence="7" type="ORF">UM93_07870</name>
</gene>
<dbReference type="PROSITE" id="PS51257">
    <property type="entry name" value="PROKAR_LIPOPROTEIN"/>
    <property type="match status" value="1"/>
</dbReference>
<dbReference type="STRING" id="1618207.UM93_07870"/>
<comment type="subcellular location">
    <subcellularLocation>
        <location evidence="1">Cell envelope</location>
    </subcellularLocation>
</comment>
<evidence type="ECO:0000256" key="5">
    <source>
        <dbReference type="SAM" id="SignalP"/>
    </source>
</evidence>
<dbReference type="AlphaFoldDB" id="A0A0D4BYQ1"/>
<keyword evidence="8" id="KW-1185">Reference proteome</keyword>
<dbReference type="InterPro" id="IPR030678">
    <property type="entry name" value="Peptide/Ni-bd"/>
</dbReference>
<keyword evidence="3" id="KW-0813">Transport</keyword>